<evidence type="ECO:0000313" key="1">
    <source>
        <dbReference type="EMBL" id="CAL8076944.1"/>
    </source>
</evidence>
<dbReference type="Proteomes" id="UP001642540">
    <property type="component" value="Unassembled WGS sequence"/>
</dbReference>
<accession>A0ABP1PTH8</accession>
<protein>
    <submittedName>
        <fullName evidence="1">Uncharacterized protein</fullName>
    </submittedName>
</protein>
<gene>
    <name evidence="1" type="ORF">ODALV1_LOCUS3644</name>
</gene>
<proteinExistence type="predicted"/>
<organism evidence="1 2">
    <name type="scientific">Orchesella dallaii</name>
    <dbReference type="NCBI Taxonomy" id="48710"/>
    <lineage>
        <taxon>Eukaryota</taxon>
        <taxon>Metazoa</taxon>
        <taxon>Ecdysozoa</taxon>
        <taxon>Arthropoda</taxon>
        <taxon>Hexapoda</taxon>
        <taxon>Collembola</taxon>
        <taxon>Entomobryomorpha</taxon>
        <taxon>Entomobryoidea</taxon>
        <taxon>Orchesellidae</taxon>
        <taxon>Orchesellinae</taxon>
        <taxon>Orchesella</taxon>
    </lineage>
</organism>
<sequence length="119" mass="13012">MAESSNLGNSTRLEHEIKAEASKLKVKQAVVLNRGVLMVTIENEDGSIFTMTLSLEYMGDQAIFSLEPGDIDLGTIVLRLGKSESKVGLQFKNPKETEAVFLDKAVGDPTFVEPRSPSR</sequence>
<dbReference type="EMBL" id="CAXLJM020000012">
    <property type="protein sequence ID" value="CAL8076944.1"/>
    <property type="molecule type" value="Genomic_DNA"/>
</dbReference>
<keyword evidence="2" id="KW-1185">Reference proteome</keyword>
<evidence type="ECO:0000313" key="2">
    <source>
        <dbReference type="Proteomes" id="UP001642540"/>
    </source>
</evidence>
<name>A0ABP1PTH8_9HEXA</name>
<reference evidence="1 2" key="1">
    <citation type="submission" date="2024-08" db="EMBL/GenBank/DDBJ databases">
        <authorList>
            <person name="Cucini C."/>
            <person name="Frati F."/>
        </authorList>
    </citation>
    <scope>NUCLEOTIDE SEQUENCE [LARGE SCALE GENOMIC DNA]</scope>
</reference>
<comment type="caution">
    <text evidence="1">The sequence shown here is derived from an EMBL/GenBank/DDBJ whole genome shotgun (WGS) entry which is preliminary data.</text>
</comment>